<evidence type="ECO:0000256" key="1">
    <source>
        <dbReference type="ARBA" id="ARBA00022543"/>
    </source>
</evidence>
<evidence type="ECO:0000256" key="3">
    <source>
        <dbReference type="ARBA" id="ARBA00022630"/>
    </source>
</evidence>
<dbReference type="PROSITE" id="PS50112">
    <property type="entry name" value="PAS"/>
    <property type="match status" value="1"/>
</dbReference>
<feature type="domain" description="PAS" evidence="6">
    <location>
        <begin position="216"/>
        <end position="238"/>
    </location>
</feature>
<dbReference type="GO" id="GO:0009881">
    <property type="term" value="F:photoreceptor activity"/>
    <property type="evidence" value="ECO:0007669"/>
    <property type="project" value="UniProtKB-KW"/>
</dbReference>
<dbReference type="InterPro" id="IPR001610">
    <property type="entry name" value="PAC"/>
</dbReference>
<protein>
    <submittedName>
        <fullName evidence="8">Putative LOV domain-containing protein</fullName>
    </submittedName>
</protein>
<dbReference type="InterPro" id="IPR035965">
    <property type="entry name" value="PAS-like_dom_sf"/>
</dbReference>
<dbReference type="GO" id="GO:0009637">
    <property type="term" value="P:response to blue light"/>
    <property type="evidence" value="ECO:0007669"/>
    <property type="project" value="UniProtKB-ARBA"/>
</dbReference>
<keyword evidence="5" id="KW-0157">Chromophore</keyword>
<accession>A0A126WWI8</accession>
<dbReference type="CDD" id="cd00130">
    <property type="entry name" value="PAS"/>
    <property type="match status" value="2"/>
</dbReference>
<evidence type="ECO:0000256" key="2">
    <source>
        <dbReference type="ARBA" id="ARBA00022606"/>
    </source>
</evidence>
<dbReference type="NCBIfam" id="TIGR00229">
    <property type="entry name" value="sensory_box"/>
    <property type="match status" value="2"/>
</dbReference>
<keyword evidence="3" id="KW-0285">Flavoprotein</keyword>
<keyword evidence="1" id="KW-0600">Photoreceptor protein</keyword>
<keyword evidence="2" id="KW-0716">Sensory transduction</keyword>
<dbReference type="SUPFAM" id="SSF55785">
    <property type="entry name" value="PYP-like sensor domain (PAS domain)"/>
    <property type="match status" value="2"/>
</dbReference>
<sequence length="404" mass="44746">MFPIKSMGTTGVCHSERCIIPPEVDQFLKNKLNTFEFAFTITDPYKPDNPISFASAKFCEMTGYDSIEIIGKNCRFLQGPLTERRKVMEIRDAIREQRPCQVLLLNYRKNRQPFWNQFYMAPLWGADGKLQHYVGIQTDVTTLVEENKHPDYRVVLVDGVPEVVQQEHQAATNISMAIQGSPSSCCTELPCSLMQPLLKVQQSFVLADPSLPDMPIVHASDAFLELSGYPREEVIGRNCRFLQGPGTDPGEVSRLRAAISADPPQPVTVTLLNYRQDGTPFWNSLHVAPIRDADGRVAFFVGVQLDVSQVKDVCQDGADGVLALGTPAPLALSQKLAQKGVVGSVRVAVRSLGGDSGLRRSMDCGPRPSTELPHLSSALCQQQPWCMPSESQQQHQQHEEAVRS</sequence>
<dbReference type="InterPro" id="IPR000014">
    <property type="entry name" value="PAS"/>
</dbReference>
<keyword evidence="1" id="KW-0675">Receptor</keyword>
<name>A0A126WWI8_9CHLO</name>
<organism evidence="8">
    <name type="scientific">Chaetopeltis orbicularis</name>
    <dbReference type="NCBI Taxonomy" id="56002"/>
    <lineage>
        <taxon>Eukaryota</taxon>
        <taxon>Viridiplantae</taxon>
        <taxon>Chlorophyta</taxon>
        <taxon>core chlorophytes</taxon>
        <taxon>Chlorophyceae</taxon>
        <taxon>OCC clade</taxon>
        <taxon>Chaetopeltidales</taxon>
        <taxon>Chaetopeltidaceae</taxon>
        <taxon>Chaetopeltis</taxon>
    </lineage>
</organism>
<dbReference type="PROSITE" id="PS50113">
    <property type="entry name" value="PAC"/>
    <property type="match status" value="1"/>
</dbReference>
<dbReference type="Pfam" id="PF13426">
    <property type="entry name" value="PAS_9"/>
    <property type="match status" value="2"/>
</dbReference>
<evidence type="ECO:0000259" key="6">
    <source>
        <dbReference type="PROSITE" id="PS50112"/>
    </source>
</evidence>
<dbReference type="AlphaFoldDB" id="A0A126WWI8"/>
<dbReference type="PANTHER" id="PTHR47429">
    <property type="entry name" value="PROTEIN TWIN LOV 1"/>
    <property type="match status" value="1"/>
</dbReference>
<evidence type="ECO:0000259" key="7">
    <source>
        <dbReference type="PROSITE" id="PS50113"/>
    </source>
</evidence>
<proteinExistence type="evidence at transcript level"/>
<dbReference type="EMBL" id="KU698256">
    <property type="protein sequence ID" value="AML76430.1"/>
    <property type="molecule type" value="mRNA"/>
</dbReference>
<evidence type="ECO:0000313" key="8">
    <source>
        <dbReference type="EMBL" id="AML76430.1"/>
    </source>
</evidence>
<dbReference type="PANTHER" id="PTHR47429:SF2">
    <property type="entry name" value="PROTEIN TWIN LOV 1"/>
    <property type="match status" value="1"/>
</dbReference>
<evidence type="ECO:0000256" key="4">
    <source>
        <dbReference type="ARBA" id="ARBA00022643"/>
    </source>
</evidence>
<dbReference type="InterPro" id="IPR000700">
    <property type="entry name" value="PAS-assoc_C"/>
</dbReference>
<keyword evidence="4" id="KW-0288">FMN</keyword>
<feature type="domain" description="PAC" evidence="7">
    <location>
        <begin position="265"/>
        <end position="319"/>
    </location>
</feature>
<reference evidence="8" key="1">
    <citation type="journal article" date="2016" name="Proc. Natl. Acad. Sci. U.S.A.">
        <title>Functional and topological diversity of LOV domain photoreceptors.</title>
        <authorList>
            <person name="Glantz S.T."/>
            <person name="Carpenter E.J."/>
            <person name="Melkonian M."/>
            <person name="Gardner K.H."/>
            <person name="Boyden E.S."/>
            <person name="Wong G.K."/>
            <person name="Chow B.Y."/>
        </authorList>
    </citation>
    <scope>NUCLEOTIDE SEQUENCE</scope>
    <source>
        <strain evidence="8">BAZF_2013829</strain>
    </source>
</reference>
<evidence type="ECO:0000256" key="5">
    <source>
        <dbReference type="ARBA" id="ARBA00022991"/>
    </source>
</evidence>
<dbReference type="GO" id="GO:0005634">
    <property type="term" value="C:nucleus"/>
    <property type="evidence" value="ECO:0007669"/>
    <property type="project" value="TreeGrafter"/>
</dbReference>
<dbReference type="Gene3D" id="3.30.450.20">
    <property type="entry name" value="PAS domain"/>
    <property type="match status" value="2"/>
</dbReference>
<dbReference type="SMART" id="SM00086">
    <property type="entry name" value="PAC"/>
    <property type="match status" value="2"/>
</dbReference>